<dbReference type="InterPro" id="IPR020855">
    <property type="entry name" value="Ureohydrolase_Mn_BS"/>
</dbReference>
<name>A0A662DKK9_UNCAE</name>
<feature type="binding site" evidence="4">
    <location>
        <position position="227"/>
    </location>
    <ligand>
        <name>Mn(2+)</name>
        <dbReference type="ChEBI" id="CHEBI:29035"/>
        <label>1</label>
    </ligand>
</feature>
<accession>A0A662DKK9</accession>
<dbReference type="AlphaFoldDB" id="A0A662DKK9"/>
<dbReference type="PROSITE" id="PS51409">
    <property type="entry name" value="ARGINASE_2"/>
    <property type="match status" value="1"/>
</dbReference>
<feature type="binding site" evidence="4">
    <location>
        <position position="147"/>
    </location>
    <ligand>
        <name>Mn(2+)</name>
        <dbReference type="ChEBI" id="CHEBI:29035"/>
        <label>1</label>
    </ligand>
</feature>
<comment type="caution">
    <text evidence="6">The sequence shown here is derived from an EMBL/GenBank/DDBJ whole genome shotgun (WGS) entry which is preliminary data.</text>
</comment>
<dbReference type="InterPro" id="IPR006035">
    <property type="entry name" value="Ureohydrolase"/>
</dbReference>
<evidence type="ECO:0000256" key="4">
    <source>
        <dbReference type="PIRSR" id="PIRSR036979-1"/>
    </source>
</evidence>
<proteinExistence type="inferred from homology"/>
<evidence type="ECO:0000256" key="1">
    <source>
        <dbReference type="ARBA" id="ARBA00009227"/>
    </source>
</evidence>
<evidence type="ECO:0000256" key="5">
    <source>
        <dbReference type="RuleBase" id="RU003684"/>
    </source>
</evidence>
<evidence type="ECO:0000256" key="3">
    <source>
        <dbReference type="ARBA" id="ARBA00022801"/>
    </source>
</evidence>
<evidence type="ECO:0000313" key="7">
    <source>
        <dbReference type="Proteomes" id="UP000280417"/>
    </source>
</evidence>
<feature type="binding site" evidence="4">
    <location>
        <position position="145"/>
    </location>
    <ligand>
        <name>Mn(2+)</name>
        <dbReference type="ChEBI" id="CHEBI:29035"/>
        <label>1</label>
    </ligand>
</feature>
<sequence>MNSENEMRSSPENPYILSFADLPPHLRDPEKSLVRIIPVPYEATVSYKGGTKEAPLAVIQASANLELWDEELSTQPCRVGISTFPPLKCSSAGPKATLTKIYEYVKENLIPDRFYVFIGGEHSITPGIVKAFSEKYPSVSVLQLDAHADLRNRYEGSFYNHACVMRRVAEYVVSFAQLGIRSLSQEEALYLRKNNIPHQTSLQILQSDKWKEIVDEKLSQVVYLTIDLDVLDPSIMPSVGTPEPGGLTWHKILEIIRYTASCKKIVGVDVVELSPIPGIVAPDFLVAKLIYKIIGYKFFKNDL</sequence>
<dbReference type="PIRSF" id="PIRSF036979">
    <property type="entry name" value="Arginase"/>
    <property type="match status" value="1"/>
</dbReference>
<dbReference type="PANTHER" id="PTHR11358:SF26">
    <property type="entry name" value="GUANIDINO ACID HYDROLASE, MITOCHONDRIAL"/>
    <property type="match status" value="1"/>
</dbReference>
<reference evidence="6 7" key="1">
    <citation type="submission" date="2018-06" db="EMBL/GenBank/DDBJ databases">
        <title>Extensive metabolic versatility and redundancy in microbially diverse, dynamic hydrothermal sediments.</title>
        <authorList>
            <person name="Dombrowski N."/>
            <person name="Teske A."/>
            <person name="Baker B.J."/>
        </authorList>
    </citation>
    <scope>NUCLEOTIDE SEQUENCE [LARGE SCALE GENOMIC DNA]</scope>
    <source>
        <strain evidence="6">B3_G15</strain>
    </source>
</reference>
<protein>
    <submittedName>
        <fullName evidence="6">Agmatinase</fullName>
        <ecNumber evidence="6">3.5.3.11</ecNumber>
    </submittedName>
</protein>
<feature type="binding site" evidence="4">
    <location>
        <position position="149"/>
    </location>
    <ligand>
        <name>Mn(2+)</name>
        <dbReference type="ChEBI" id="CHEBI:29035"/>
        <label>1</label>
    </ligand>
</feature>
<dbReference type="GO" id="GO:0046872">
    <property type="term" value="F:metal ion binding"/>
    <property type="evidence" value="ECO:0007669"/>
    <property type="project" value="UniProtKB-KW"/>
</dbReference>
<keyword evidence="3 5" id="KW-0378">Hydrolase</keyword>
<comment type="similarity">
    <text evidence="1">Belongs to the arginase family. Agmatinase subfamily.</text>
</comment>
<dbReference type="NCBIfam" id="TIGR01230">
    <property type="entry name" value="agmatinase"/>
    <property type="match status" value="1"/>
</dbReference>
<dbReference type="Proteomes" id="UP000280417">
    <property type="component" value="Unassembled WGS sequence"/>
</dbReference>
<dbReference type="Pfam" id="PF00491">
    <property type="entry name" value="Arginase"/>
    <property type="match status" value="1"/>
</dbReference>
<dbReference type="GO" id="GO:0008783">
    <property type="term" value="F:agmatinase activity"/>
    <property type="evidence" value="ECO:0007669"/>
    <property type="project" value="UniProtKB-EC"/>
</dbReference>
<dbReference type="PROSITE" id="PS01053">
    <property type="entry name" value="ARGINASE_1"/>
    <property type="match status" value="1"/>
</dbReference>
<organism evidence="6 7">
    <name type="scientific">Aerophobetes bacterium</name>
    <dbReference type="NCBI Taxonomy" id="2030807"/>
    <lineage>
        <taxon>Bacteria</taxon>
        <taxon>Candidatus Aerophobota</taxon>
    </lineage>
</organism>
<dbReference type="Gene3D" id="3.40.800.10">
    <property type="entry name" value="Ureohydrolase domain"/>
    <property type="match status" value="1"/>
</dbReference>
<dbReference type="SUPFAM" id="SSF52768">
    <property type="entry name" value="Arginase/deacetylase"/>
    <property type="match status" value="1"/>
</dbReference>
<dbReference type="InterPro" id="IPR023696">
    <property type="entry name" value="Ureohydrolase_dom_sf"/>
</dbReference>
<gene>
    <name evidence="6" type="primary">speB</name>
    <name evidence="6" type="ORF">DRJ04_01945</name>
</gene>
<dbReference type="InterPro" id="IPR005925">
    <property type="entry name" value="Agmatinase-rel"/>
</dbReference>
<keyword evidence="2 4" id="KW-0479">Metal-binding</keyword>
<comment type="cofactor">
    <cofactor evidence="4">
        <name>Mn(2+)</name>
        <dbReference type="ChEBI" id="CHEBI:29035"/>
    </cofactor>
    <text evidence="4">Binds 2 manganese ions per subunit.</text>
</comment>
<dbReference type="EC" id="3.5.3.11" evidence="6"/>
<feature type="binding site" evidence="4">
    <location>
        <position position="122"/>
    </location>
    <ligand>
        <name>Mn(2+)</name>
        <dbReference type="ChEBI" id="CHEBI:29035"/>
        <label>1</label>
    </ligand>
</feature>
<dbReference type="CDD" id="cd11593">
    <property type="entry name" value="Agmatinase-like_2"/>
    <property type="match status" value="1"/>
</dbReference>
<dbReference type="PANTHER" id="PTHR11358">
    <property type="entry name" value="ARGINASE/AGMATINASE"/>
    <property type="match status" value="1"/>
</dbReference>
<dbReference type="GO" id="GO:0033389">
    <property type="term" value="P:putrescine biosynthetic process from arginine, via agmatine"/>
    <property type="evidence" value="ECO:0007669"/>
    <property type="project" value="TreeGrafter"/>
</dbReference>
<feature type="binding site" evidence="4">
    <location>
        <position position="229"/>
    </location>
    <ligand>
        <name>Mn(2+)</name>
        <dbReference type="ChEBI" id="CHEBI:29035"/>
        <label>1</label>
    </ligand>
</feature>
<keyword evidence="4" id="KW-0464">Manganese</keyword>
<evidence type="ECO:0000256" key="2">
    <source>
        <dbReference type="ARBA" id="ARBA00022723"/>
    </source>
</evidence>
<evidence type="ECO:0000313" key="6">
    <source>
        <dbReference type="EMBL" id="RLE14659.1"/>
    </source>
</evidence>
<dbReference type="EMBL" id="QMQA01000034">
    <property type="protein sequence ID" value="RLE14659.1"/>
    <property type="molecule type" value="Genomic_DNA"/>
</dbReference>